<dbReference type="InterPro" id="IPR020945">
    <property type="entry name" value="DMSO/NO3_reduct_chaperone"/>
</dbReference>
<reference evidence="2 3" key="1">
    <citation type="submission" date="2019-03" db="EMBL/GenBank/DDBJ databases">
        <title>Genomic Encyclopedia of Type Strains, Phase IV (KMG-IV): sequencing the most valuable type-strain genomes for metagenomic binning, comparative biology and taxonomic classification.</title>
        <authorList>
            <person name="Goeker M."/>
        </authorList>
    </citation>
    <scope>NUCLEOTIDE SEQUENCE [LARGE SCALE GENOMIC DNA]</scope>
    <source>
        <strain evidence="2 3">DSM 24984</strain>
    </source>
</reference>
<dbReference type="OrthoDB" id="9814424at2"/>
<evidence type="ECO:0000313" key="3">
    <source>
        <dbReference type="Proteomes" id="UP000294614"/>
    </source>
</evidence>
<dbReference type="RefSeq" id="WP_132871677.1">
    <property type="nucleotide sequence ID" value="NZ_SMGG01000003.1"/>
</dbReference>
<proteinExistence type="predicted"/>
<keyword evidence="1" id="KW-0143">Chaperone</keyword>
<dbReference type="AlphaFoldDB" id="A0A4R1KBU3"/>
<dbReference type="Pfam" id="PF02613">
    <property type="entry name" value="Nitrate_red_del"/>
    <property type="match status" value="1"/>
</dbReference>
<name>A0A4R1KBU3_9BACT</name>
<gene>
    <name evidence="2" type="ORF">C8D98_0483</name>
</gene>
<evidence type="ECO:0000256" key="1">
    <source>
        <dbReference type="ARBA" id="ARBA00023186"/>
    </source>
</evidence>
<dbReference type="EMBL" id="SMGG01000003">
    <property type="protein sequence ID" value="TCK61975.1"/>
    <property type="molecule type" value="Genomic_DNA"/>
</dbReference>
<sequence length="211" mass="23798">MSSDIEEKTMAAENEAEILLLLAAFYNFNPESSSIDAMKNVDVESIGDDEVRECFRKITGYANDTVAGEESDPVIELKRDWTKLFRGVSPAYGPKAPYEALYTGDKGTKLFSDLTQLYLDEGYCGYSELKNRQDYIGVELDFAGFLALLRVNALNAGDSAEFDRLSEVLESFVREHVGSWFPQFYKEAQEHIGTDYYRGVLDLTAIMLRLT</sequence>
<dbReference type="PANTHER" id="PTHR34227">
    <property type="entry name" value="CHAPERONE PROTEIN YCDY"/>
    <property type="match status" value="1"/>
</dbReference>
<keyword evidence="3" id="KW-1185">Reference proteome</keyword>
<organism evidence="2 3">
    <name type="scientific">Seleniivibrio woodruffii</name>
    <dbReference type="NCBI Taxonomy" id="1078050"/>
    <lineage>
        <taxon>Bacteria</taxon>
        <taxon>Pseudomonadati</taxon>
        <taxon>Deferribacterota</taxon>
        <taxon>Deferribacteres</taxon>
        <taxon>Deferribacterales</taxon>
        <taxon>Geovibrionaceae</taxon>
        <taxon>Seleniivibrio</taxon>
    </lineage>
</organism>
<accession>A0A4R1KBU3</accession>
<dbReference type="PANTHER" id="PTHR34227:SF1">
    <property type="entry name" value="DIMETHYL SULFOXIDE REDUCTASE CHAPERONE-RELATED"/>
    <property type="match status" value="1"/>
</dbReference>
<dbReference type="InterPro" id="IPR036411">
    <property type="entry name" value="TorD-like_sf"/>
</dbReference>
<protein>
    <submittedName>
        <fullName evidence="2">Nitrate reductase delta subunit</fullName>
    </submittedName>
</protein>
<dbReference type="Proteomes" id="UP000294614">
    <property type="component" value="Unassembled WGS sequence"/>
</dbReference>
<comment type="caution">
    <text evidence="2">The sequence shown here is derived from an EMBL/GenBank/DDBJ whole genome shotgun (WGS) entry which is preliminary data.</text>
</comment>
<evidence type="ECO:0000313" key="2">
    <source>
        <dbReference type="EMBL" id="TCK61975.1"/>
    </source>
</evidence>
<dbReference type="SUPFAM" id="SSF89155">
    <property type="entry name" value="TorD-like"/>
    <property type="match status" value="1"/>
</dbReference>
<dbReference type="InterPro" id="IPR050289">
    <property type="entry name" value="TorD/DmsD_chaperones"/>
</dbReference>
<dbReference type="Gene3D" id="1.10.3480.10">
    <property type="entry name" value="TorD-like"/>
    <property type="match status" value="1"/>
</dbReference>